<geneLocation type="plasmid" evidence="3 4">
    <name>unnamed3</name>
</geneLocation>
<dbReference type="AlphaFoldDB" id="A0ABD7YGW7"/>
<keyword evidence="2" id="KW-0812">Transmembrane</keyword>
<dbReference type="Pfam" id="PF06864">
    <property type="entry name" value="PAP_PilO"/>
    <property type="match status" value="1"/>
</dbReference>
<dbReference type="InterPro" id="IPR009663">
    <property type="entry name" value="PAP_PilO"/>
</dbReference>
<feature type="transmembrane region" description="Helical" evidence="2">
    <location>
        <begin position="164"/>
        <end position="186"/>
    </location>
</feature>
<keyword evidence="3" id="KW-0614">Plasmid</keyword>
<evidence type="ECO:0000256" key="2">
    <source>
        <dbReference type="SAM" id="Phobius"/>
    </source>
</evidence>
<feature type="compositionally biased region" description="Low complexity" evidence="1">
    <location>
        <begin position="273"/>
        <end position="286"/>
    </location>
</feature>
<keyword evidence="2" id="KW-1133">Transmembrane helix</keyword>
<keyword evidence="2" id="KW-0472">Membrane</keyword>
<name>A0ABD7YGW7_9BURK</name>
<reference evidence="3 4" key="1">
    <citation type="submission" date="2021-12" db="EMBL/GenBank/DDBJ databases">
        <title>Genomic and phenotypic characterization of three Burkholderia contaminans isolates recovered from different sources.</title>
        <authorList>
            <person name="Lopez De Volder A."/>
            <person name="Fan Y."/>
            <person name="Nunvar J."/>
            <person name="Herrera T."/>
            <person name="Timp W."/>
            <person name="Degrossi J."/>
        </authorList>
    </citation>
    <scope>NUCLEOTIDE SEQUENCE [LARGE SCALE GENOMIC DNA]</scope>
    <source>
        <strain evidence="3 4">LMG 23361</strain>
        <plasmid evidence="3 4">unnamed3</plasmid>
    </source>
</reference>
<feature type="region of interest" description="Disordered" evidence="1">
    <location>
        <begin position="399"/>
        <end position="421"/>
    </location>
</feature>
<gene>
    <name evidence="3" type="primary">pilO2</name>
    <name evidence="3" type="ORF">LXE91_42245</name>
</gene>
<proteinExistence type="predicted"/>
<organism evidence="3 4">
    <name type="scientific">Burkholderia contaminans</name>
    <dbReference type="NCBI Taxonomy" id="488447"/>
    <lineage>
        <taxon>Bacteria</taxon>
        <taxon>Pseudomonadati</taxon>
        <taxon>Pseudomonadota</taxon>
        <taxon>Betaproteobacteria</taxon>
        <taxon>Burkholderiales</taxon>
        <taxon>Burkholderiaceae</taxon>
        <taxon>Burkholderia</taxon>
        <taxon>Burkholderia cepacia complex</taxon>
    </lineage>
</organism>
<accession>A0ABD7YGW7</accession>
<evidence type="ECO:0000256" key="1">
    <source>
        <dbReference type="SAM" id="MobiDB-lite"/>
    </source>
</evidence>
<feature type="compositionally biased region" description="Polar residues" evidence="1">
    <location>
        <begin position="399"/>
        <end position="412"/>
    </location>
</feature>
<protein>
    <submittedName>
        <fullName evidence="3">Type 4b pilus protein PilO2</fullName>
    </submittedName>
</protein>
<dbReference type="RefSeq" id="WP_089464379.1">
    <property type="nucleotide sequence ID" value="NZ_CABVQO010000096.1"/>
</dbReference>
<dbReference type="Proteomes" id="UP001220209">
    <property type="component" value="Plasmid unnamed3"/>
</dbReference>
<dbReference type="EMBL" id="CP090645">
    <property type="protein sequence ID" value="WFN24012.1"/>
    <property type="molecule type" value="Genomic_DNA"/>
</dbReference>
<evidence type="ECO:0000313" key="4">
    <source>
        <dbReference type="Proteomes" id="UP001220209"/>
    </source>
</evidence>
<evidence type="ECO:0000313" key="3">
    <source>
        <dbReference type="EMBL" id="WFN24012.1"/>
    </source>
</evidence>
<sequence length="421" mass="44932">MVAIVSLPDTSGRFALGLTWEHEPVRPKSTALRERARRLGRYGLVRQTSTGVFQAGYGALPPGTRWPSRIHALASRVAEHHASPWLGVYRLTDDVSWLIAVRDGEIVPGGDVVGSHVDVDAARDALRAQDGWRDYDGTAADLAEMVGLTIPERGLTDLQATVPLAVWLGAAVVACGAMGIAGVVIWQQREDAAERLITITKQRAQAAARRAQREAELANPPWTRLPAPSTVFAECAAAWRGQDLSRGGWTLTAWRCAPTGDALTTTSDWTREGGTALGAPGALTTPDHSTEIKTQPANLPVSMSEAALDEAGRRAVWALVQTDSLSLELPEPARPAPASAAQEALPWRTRSAVFTLPAAPWTLYAAGFDAVPGLRVDGISYDLGKAQWTVQGALYTRTSTPRQADSNKQPTSLPVPAGARA</sequence>
<feature type="region of interest" description="Disordered" evidence="1">
    <location>
        <begin position="265"/>
        <end position="293"/>
    </location>
</feature>